<dbReference type="InterPro" id="IPR039532">
    <property type="entry name" value="TetR_C_Firmicutes"/>
</dbReference>
<dbReference type="OrthoDB" id="9810250at2"/>
<dbReference type="RefSeq" id="WP_144702809.1">
    <property type="nucleotide sequence ID" value="NZ_VNJJ01000007.1"/>
</dbReference>
<feature type="DNA-binding region" description="H-T-H motif" evidence="2">
    <location>
        <begin position="35"/>
        <end position="54"/>
    </location>
</feature>
<dbReference type="EMBL" id="VNJJ01000007">
    <property type="protein sequence ID" value="TVX99060.1"/>
    <property type="molecule type" value="Genomic_DNA"/>
</dbReference>
<feature type="domain" description="HTH tetR-type" evidence="3">
    <location>
        <begin position="12"/>
        <end position="72"/>
    </location>
</feature>
<dbReference type="InterPro" id="IPR050624">
    <property type="entry name" value="HTH-type_Tx_Regulator"/>
</dbReference>
<dbReference type="Gene3D" id="1.10.357.10">
    <property type="entry name" value="Tetracycline Repressor, domain 2"/>
    <property type="match status" value="1"/>
</dbReference>
<dbReference type="PROSITE" id="PS50977">
    <property type="entry name" value="HTH_TETR_2"/>
    <property type="match status" value="1"/>
</dbReference>
<reference evidence="4 5" key="1">
    <citation type="submission" date="2019-07" db="EMBL/GenBank/DDBJ databases">
        <authorList>
            <person name="Kim J."/>
        </authorList>
    </citation>
    <scope>NUCLEOTIDE SEQUENCE [LARGE SCALE GENOMIC DNA]</scope>
    <source>
        <strain evidence="4 5">G13</strain>
    </source>
</reference>
<dbReference type="InterPro" id="IPR001647">
    <property type="entry name" value="HTH_TetR"/>
</dbReference>
<evidence type="ECO:0000259" key="3">
    <source>
        <dbReference type="PROSITE" id="PS50977"/>
    </source>
</evidence>
<keyword evidence="5" id="KW-1185">Reference proteome</keyword>
<dbReference type="PANTHER" id="PTHR43479:SF11">
    <property type="entry name" value="ACREF_ENVCD OPERON REPRESSOR-RELATED"/>
    <property type="match status" value="1"/>
</dbReference>
<dbReference type="PANTHER" id="PTHR43479">
    <property type="entry name" value="ACREF/ENVCD OPERON REPRESSOR-RELATED"/>
    <property type="match status" value="1"/>
</dbReference>
<sequence>MSHQESPDTRAARTRTLLHAALLDLVNEKPYVEVSVTDIAKKAGINRVTFYSHYSSKDELIEEIVEEKFNEYFAIVEYIKPLKEMERLMAALEIYFRKSLYHIRRNMKFYRLLLSGALPEYKDRFEGQLHVRLKQILRKAEINGGVKSPVDFDFYVEWTIGGSIHIIRKWLAGEMSTSQEQFMEQMLLISAVSSKLFGTSGYGPPTPR</sequence>
<evidence type="ECO:0000256" key="1">
    <source>
        <dbReference type="ARBA" id="ARBA00023125"/>
    </source>
</evidence>
<evidence type="ECO:0000313" key="5">
    <source>
        <dbReference type="Proteomes" id="UP000316330"/>
    </source>
</evidence>
<dbReference type="GO" id="GO:0003677">
    <property type="term" value="F:DNA binding"/>
    <property type="evidence" value="ECO:0007669"/>
    <property type="project" value="UniProtKB-UniRule"/>
</dbReference>
<proteinExistence type="predicted"/>
<dbReference type="AlphaFoldDB" id="A0A559JGR6"/>
<dbReference type="SUPFAM" id="SSF46689">
    <property type="entry name" value="Homeodomain-like"/>
    <property type="match status" value="1"/>
</dbReference>
<organism evidence="4 5">
    <name type="scientific">Cohnella terricola</name>
    <dbReference type="NCBI Taxonomy" id="1289167"/>
    <lineage>
        <taxon>Bacteria</taxon>
        <taxon>Bacillati</taxon>
        <taxon>Bacillota</taxon>
        <taxon>Bacilli</taxon>
        <taxon>Bacillales</taxon>
        <taxon>Paenibacillaceae</taxon>
        <taxon>Cohnella</taxon>
    </lineage>
</organism>
<dbReference type="Pfam" id="PF14278">
    <property type="entry name" value="TetR_C_8"/>
    <property type="match status" value="1"/>
</dbReference>
<accession>A0A559JGR6</accession>
<keyword evidence="1 2" id="KW-0238">DNA-binding</keyword>
<evidence type="ECO:0000313" key="4">
    <source>
        <dbReference type="EMBL" id="TVX99060.1"/>
    </source>
</evidence>
<dbReference type="Pfam" id="PF00440">
    <property type="entry name" value="TetR_N"/>
    <property type="match status" value="1"/>
</dbReference>
<protein>
    <submittedName>
        <fullName evidence="4">TetR/AcrR family transcriptional regulator</fullName>
    </submittedName>
</protein>
<dbReference type="InterPro" id="IPR009057">
    <property type="entry name" value="Homeodomain-like_sf"/>
</dbReference>
<gene>
    <name evidence="4" type="ORF">FPZ45_13995</name>
</gene>
<dbReference type="Proteomes" id="UP000316330">
    <property type="component" value="Unassembled WGS sequence"/>
</dbReference>
<name>A0A559JGR6_9BACL</name>
<evidence type="ECO:0000256" key="2">
    <source>
        <dbReference type="PROSITE-ProRule" id="PRU00335"/>
    </source>
</evidence>
<comment type="caution">
    <text evidence="4">The sequence shown here is derived from an EMBL/GenBank/DDBJ whole genome shotgun (WGS) entry which is preliminary data.</text>
</comment>